<reference evidence="2 3" key="1">
    <citation type="submission" date="2023-01" db="EMBL/GenBank/DDBJ databases">
        <title>Cultivation and genomic characterization of new, ubiquitous marine nitrite-oxidizing bacteria from the Nitrospirales.</title>
        <authorList>
            <person name="Mueller A.J."/>
            <person name="Daebeler A."/>
            <person name="Herbold C.W."/>
            <person name="Kirkegaard R.H."/>
            <person name="Daims H."/>
        </authorList>
    </citation>
    <scope>NUCLEOTIDE SEQUENCE [LARGE SCALE GENOMIC DNA]</scope>
    <source>
        <strain evidence="2 3">DK</strain>
    </source>
</reference>
<proteinExistence type="predicted"/>
<dbReference type="Proteomes" id="UP001302494">
    <property type="component" value="Chromosome"/>
</dbReference>
<gene>
    <name evidence="2" type="ORF">PQG83_06255</name>
</gene>
<dbReference type="KEGG" id="nneo:PQG83_06255"/>
<feature type="domain" description="DUF5615" evidence="1">
    <location>
        <begin position="1"/>
        <end position="106"/>
    </location>
</feature>
<name>A0AA96GJ27_9BACT</name>
<keyword evidence="3" id="KW-1185">Reference proteome</keyword>
<sequence>MKIKLDENLPVRLARTLQKLGHDTDTVSEEGLTGRSDLHIWEAAQEAERFLITQDLDFSDTRRFSPGSHYGILLVRLRDPGRNALLKRVQDIFQTEAVENWKHCLWSSPIESYGCGLPI</sequence>
<protein>
    <submittedName>
        <fullName evidence="2">DUF5615 family PIN-like protein</fullName>
    </submittedName>
</protein>
<dbReference type="RefSeq" id="WP_312747892.1">
    <property type="nucleotide sequence ID" value="NZ_CP116968.1"/>
</dbReference>
<organism evidence="2 3">
    <name type="scientific">Candidatus Nitrospira neomarina</name>
    <dbReference type="NCBI Taxonomy" id="3020899"/>
    <lineage>
        <taxon>Bacteria</taxon>
        <taxon>Pseudomonadati</taxon>
        <taxon>Nitrospirota</taxon>
        <taxon>Nitrospiria</taxon>
        <taxon>Nitrospirales</taxon>
        <taxon>Nitrospiraceae</taxon>
        <taxon>Nitrospira</taxon>
    </lineage>
</organism>
<evidence type="ECO:0000313" key="3">
    <source>
        <dbReference type="Proteomes" id="UP001302494"/>
    </source>
</evidence>
<dbReference type="Pfam" id="PF18480">
    <property type="entry name" value="DUF5615"/>
    <property type="match status" value="1"/>
</dbReference>
<dbReference type="AlphaFoldDB" id="A0AA96GJ27"/>
<dbReference type="InterPro" id="IPR041049">
    <property type="entry name" value="DUF5615"/>
</dbReference>
<evidence type="ECO:0000259" key="1">
    <source>
        <dbReference type="Pfam" id="PF18480"/>
    </source>
</evidence>
<evidence type="ECO:0000313" key="2">
    <source>
        <dbReference type="EMBL" id="WNM63354.1"/>
    </source>
</evidence>
<accession>A0AA96GJ27</accession>
<dbReference type="EMBL" id="CP116968">
    <property type="protein sequence ID" value="WNM63354.1"/>
    <property type="molecule type" value="Genomic_DNA"/>
</dbReference>